<dbReference type="CTD" id="444602"/>
<gene>
    <name evidence="17" type="primary">MGC84076</name>
</gene>
<protein>
    <recommendedName>
        <fullName evidence="12">Endoplasmic reticulum transmembrane protein</fullName>
    </recommendedName>
</protein>
<keyword evidence="4 12" id="KW-0812">Transmembrane</keyword>
<keyword evidence="10 13" id="KW-0175">Coiled coil</keyword>
<keyword evidence="3 12" id="KW-0813">Transport</keyword>
<evidence type="ECO:0000256" key="11">
    <source>
        <dbReference type="ARBA" id="ARBA00023136"/>
    </source>
</evidence>
<keyword evidence="5" id="KW-0053">Apoptosis</keyword>
<dbReference type="GO" id="GO:0070973">
    <property type="term" value="P:protein localization to endoplasmic reticulum exit site"/>
    <property type="evidence" value="ECO:0000318"/>
    <property type="project" value="GO_Central"/>
</dbReference>
<keyword evidence="6 12" id="KW-0256">Endoplasmic reticulum</keyword>
<evidence type="ECO:0000256" key="2">
    <source>
        <dbReference type="ARBA" id="ARBA00007956"/>
    </source>
</evidence>
<dbReference type="Proteomes" id="UP000186698">
    <property type="component" value="Chromosome 8S"/>
</dbReference>
<dbReference type="FunFam" id="1.20.5.110:FF:000011">
    <property type="entry name" value="B-cell receptor-associated protein 29"/>
    <property type="match status" value="1"/>
</dbReference>
<dbReference type="AlphaFoldDB" id="A0A8J1LKQ1"/>
<dbReference type="GO" id="GO:0006886">
    <property type="term" value="P:intracellular protein transport"/>
    <property type="evidence" value="ECO:0007669"/>
    <property type="project" value="UniProtKB-UniRule"/>
</dbReference>
<dbReference type="Pfam" id="PF18035">
    <property type="entry name" value="Bap31_Bap29_C"/>
    <property type="match status" value="1"/>
</dbReference>
<keyword evidence="16" id="KW-1185">Reference proteome</keyword>
<evidence type="ECO:0000256" key="10">
    <source>
        <dbReference type="ARBA" id="ARBA00023054"/>
    </source>
</evidence>
<feature type="domain" description="BAP29/BAP31 transmembrane" evidence="14">
    <location>
        <begin position="1"/>
        <end position="134"/>
    </location>
</feature>
<dbReference type="GO" id="GO:0006888">
    <property type="term" value="P:endoplasmic reticulum to Golgi vesicle-mediated transport"/>
    <property type="evidence" value="ECO:0000318"/>
    <property type="project" value="GO_Central"/>
</dbReference>
<evidence type="ECO:0000256" key="8">
    <source>
        <dbReference type="ARBA" id="ARBA00022927"/>
    </source>
</evidence>
<evidence type="ECO:0000256" key="3">
    <source>
        <dbReference type="ARBA" id="ARBA00022448"/>
    </source>
</evidence>
<keyword evidence="7 12" id="KW-0931">ER-Golgi transport</keyword>
<feature type="transmembrane region" description="Helical" evidence="12">
    <location>
        <begin position="6"/>
        <end position="28"/>
    </location>
</feature>
<dbReference type="PANTHER" id="PTHR12701:SF15">
    <property type="entry name" value="B-CELL RECEPTOR-ASSOCIATED PROTEIN 31"/>
    <property type="match status" value="1"/>
</dbReference>
<comment type="function">
    <text evidence="12">May play a role in anterograde transport of membrane proteins from the endoplasmic reticulum to the Golgi.</text>
</comment>
<evidence type="ECO:0000313" key="17">
    <source>
        <dbReference type="RefSeq" id="XP_041430153.1"/>
    </source>
</evidence>
<dbReference type="GO" id="GO:0005789">
    <property type="term" value="C:endoplasmic reticulum membrane"/>
    <property type="evidence" value="ECO:0000318"/>
    <property type="project" value="GO_Central"/>
</dbReference>
<name>A0A8J1LKQ1_XENLA</name>
<sequence length="260" mass="29889">MSLQWTAVATFLYVEVFLVLLLCIPFISPTRWQKIFKSRLVQLLVSYGNTFFLVLIVILVLLLLDAFREIQKYGVGELVDLKNNPVAVEHIHMKLFRAQRNLYIAGFSLLLSFLLRRLVMLISKQATLLASNEAFRKQAESASDAAKKYMEENDKLKKELKSLGVEVNDLPDTNVEEDNKKLKEEVRKLKGELESAKKTLHKSESEVVAIKKQCEGLTKEYDRLLDEHSKLQARVSCKTWAWRWVSTLAQADGPMDKKDD</sequence>
<evidence type="ECO:0000256" key="13">
    <source>
        <dbReference type="SAM" id="Coils"/>
    </source>
</evidence>
<feature type="transmembrane region" description="Helical" evidence="12">
    <location>
        <begin position="102"/>
        <end position="119"/>
    </location>
</feature>
<evidence type="ECO:0000256" key="12">
    <source>
        <dbReference type="RuleBase" id="RU367026"/>
    </source>
</evidence>
<keyword evidence="11 12" id="KW-0472">Membrane</keyword>
<organism evidence="16 17">
    <name type="scientific">Xenopus laevis</name>
    <name type="common">African clawed frog</name>
    <dbReference type="NCBI Taxonomy" id="8355"/>
    <lineage>
        <taxon>Eukaryota</taxon>
        <taxon>Metazoa</taxon>
        <taxon>Chordata</taxon>
        <taxon>Craniata</taxon>
        <taxon>Vertebrata</taxon>
        <taxon>Euteleostomi</taxon>
        <taxon>Amphibia</taxon>
        <taxon>Batrachia</taxon>
        <taxon>Anura</taxon>
        <taxon>Pipoidea</taxon>
        <taxon>Pipidae</taxon>
        <taxon>Xenopodinae</taxon>
        <taxon>Xenopus</taxon>
        <taxon>Xenopus</taxon>
    </lineage>
</organism>
<feature type="domain" description="Bap31/Bap29 cytoplasmic coiled-coil" evidence="15">
    <location>
        <begin position="184"/>
        <end position="259"/>
    </location>
</feature>
<dbReference type="GeneID" id="444602"/>
<evidence type="ECO:0000256" key="4">
    <source>
        <dbReference type="ARBA" id="ARBA00022692"/>
    </source>
</evidence>
<dbReference type="GO" id="GO:0006915">
    <property type="term" value="P:apoptotic process"/>
    <property type="evidence" value="ECO:0007669"/>
    <property type="project" value="UniProtKB-KW"/>
</dbReference>
<evidence type="ECO:0000259" key="15">
    <source>
        <dbReference type="Pfam" id="PF18035"/>
    </source>
</evidence>
<accession>A0A8J1LKQ1</accession>
<dbReference type="OrthoDB" id="435607at2759"/>
<keyword evidence="9 12" id="KW-1133">Transmembrane helix</keyword>
<evidence type="ECO:0000256" key="1">
    <source>
        <dbReference type="ARBA" id="ARBA00004477"/>
    </source>
</evidence>
<comment type="similarity">
    <text evidence="2 12">Belongs to the BCAP29/BCAP31 family.</text>
</comment>
<feature type="coiled-coil region" evidence="13">
    <location>
        <begin position="132"/>
        <end position="234"/>
    </location>
</feature>
<evidence type="ECO:0000259" key="14">
    <source>
        <dbReference type="Pfam" id="PF05529"/>
    </source>
</evidence>
<dbReference type="InterPro" id="IPR040463">
    <property type="entry name" value="BAP29/BAP31_N"/>
</dbReference>
<comment type="subcellular location">
    <subcellularLocation>
        <location evidence="1 12">Endoplasmic reticulum membrane</location>
        <topology evidence="1 12">Multi-pass membrane protein</topology>
    </subcellularLocation>
</comment>
<feature type="transmembrane region" description="Helical" evidence="12">
    <location>
        <begin position="40"/>
        <end position="64"/>
    </location>
</feature>
<dbReference type="PANTHER" id="PTHR12701">
    <property type="entry name" value="BCR-ASSOCIATED PROTEIN, BAP"/>
    <property type="match status" value="1"/>
</dbReference>
<dbReference type="InterPro" id="IPR008417">
    <property type="entry name" value="BAP29/BAP31"/>
</dbReference>
<evidence type="ECO:0000313" key="16">
    <source>
        <dbReference type="Proteomes" id="UP000186698"/>
    </source>
</evidence>
<reference evidence="17" key="1">
    <citation type="submission" date="2025-08" db="UniProtKB">
        <authorList>
            <consortium name="RefSeq"/>
        </authorList>
    </citation>
    <scope>IDENTIFICATION</scope>
    <source>
        <strain evidence="17">J_2021</strain>
        <tissue evidence="17">Erythrocytes</tissue>
    </source>
</reference>
<dbReference type="InterPro" id="IPR041672">
    <property type="entry name" value="Bap31/Bap29_C"/>
</dbReference>
<keyword evidence="8 12" id="KW-0653">Protein transport</keyword>
<evidence type="ECO:0000256" key="7">
    <source>
        <dbReference type="ARBA" id="ARBA00022892"/>
    </source>
</evidence>
<dbReference type="RefSeq" id="XP_041430153.1">
    <property type="nucleotide sequence ID" value="XM_041574219.1"/>
</dbReference>
<evidence type="ECO:0000256" key="9">
    <source>
        <dbReference type="ARBA" id="ARBA00022989"/>
    </source>
</evidence>
<evidence type="ECO:0000256" key="5">
    <source>
        <dbReference type="ARBA" id="ARBA00022703"/>
    </source>
</evidence>
<evidence type="ECO:0000256" key="6">
    <source>
        <dbReference type="ARBA" id="ARBA00022824"/>
    </source>
</evidence>
<dbReference type="Pfam" id="PF05529">
    <property type="entry name" value="Bap31"/>
    <property type="match status" value="1"/>
</dbReference>
<dbReference type="Gene3D" id="1.20.5.110">
    <property type="match status" value="1"/>
</dbReference>
<proteinExistence type="inferred from homology"/>